<sequence>MDILHILTLCTCPLASCIATKAVAISSNVFTNSLHEEGVGIDEDISPLSSLTLAARLPAQLHKESGPGRIPHFLLQAALSTNSRLNFFGIHTCNSRSEAMVWAQKLTPEQAAFVAKFEDADVAFFFKIMSRVMLTEIVKGPFAYQMEFPLHFLKDHAHQFSECATFECKAVDPDSTKQWPIRVTVRNFQQNNKKRVFAYGEGGWKDFFMENQLQIGDLLVFQLIGFSHFRVYVYPSHERASGSDGSHYDPSG</sequence>
<keyword evidence="4" id="KW-0539">Nucleus</keyword>
<keyword evidence="8" id="KW-1185">Reference proteome</keyword>
<keyword evidence="3" id="KW-0804">Transcription</keyword>
<accession>A0A8T0HFD7</accession>
<dbReference type="CDD" id="cd10017">
    <property type="entry name" value="B3_DNA"/>
    <property type="match status" value="1"/>
</dbReference>
<feature type="domain" description="TF-B3" evidence="6">
    <location>
        <begin position="177"/>
        <end position="237"/>
    </location>
</feature>
<evidence type="ECO:0000313" key="7">
    <source>
        <dbReference type="EMBL" id="KAG0569347.1"/>
    </source>
</evidence>
<dbReference type="AlphaFoldDB" id="A0A8T0HFD7"/>
<dbReference type="SUPFAM" id="SSF101936">
    <property type="entry name" value="DNA-binding pseudobarrel domain"/>
    <property type="match status" value="1"/>
</dbReference>
<evidence type="ECO:0000256" key="1">
    <source>
        <dbReference type="ARBA" id="ARBA00023015"/>
    </source>
</evidence>
<evidence type="ECO:0000256" key="3">
    <source>
        <dbReference type="ARBA" id="ARBA00023163"/>
    </source>
</evidence>
<dbReference type="PROSITE" id="PS50863">
    <property type="entry name" value="B3"/>
    <property type="match status" value="1"/>
</dbReference>
<evidence type="ECO:0000259" key="6">
    <source>
        <dbReference type="PROSITE" id="PS50863"/>
    </source>
</evidence>
<protein>
    <recommendedName>
        <fullName evidence="6">TF-B3 domain-containing protein</fullName>
    </recommendedName>
</protein>
<evidence type="ECO:0000313" key="8">
    <source>
        <dbReference type="Proteomes" id="UP000822688"/>
    </source>
</evidence>
<keyword evidence="1" id="KW-0805">Transcription regulation</keyword>
<comment type="caution">
    <text evidence="7">The sequence shown here is derived from an EMBL/GenBank/DDBJ whole genome shotgun (WGS) entry which is preliminary data.</text>
</comment>
<dbReference type="Pfam" id="PF02362">
    <property type="entry name" value="B3"/>
    <property type="match status" value="1"/>
</dbReference>
<evidence type="ECO:0000256" key="5">
    <source>
        <dbReference type="SAM" id="SignalP"/>
    </source>
</evidence>
<gene>
    <name evidence="7" type="ORF">KC19_6G084200</name>
</gene>
<dbReference type="OrthoDB" id="1666376at2759"/>
<dbReference type="InterPro" id="IPR015300">
    <property type="entry name" value="DNA-bd_pseudobarrel_sf"/>
</dbReference>
<organism evidence="7 8">
    <name type="scientific">Ceratodon purpureus</name>
    <name type="common">Fire moss</name>
    <name type="synonym">Dicranum purpureum</name>
    <dbReference type="NCBI Taxonomy" id="3225"/>
    <lineage>
        <taxon>Eukaryota</taxon>
        <taxon>Viridiplantae</taxon>
        <taxon>Streptophyta</taxon>
        <taxon>Embryophyta</taxon>
        <taxon>Bryophyta</taxon>
        <taxon>Bryophytina</taxon>
        <taxon>Bryopsida</taxon>
        <taxon>Dicranidae</taxon>
        <taxon>Pseudoditrichales</taxon>
        <taxon>Ditrichaceae</taxon>
        <taxon>Ceratodon</taxon>
    </lineage>
</organism>
<feature type="chain" id="PRO_5035764666" description="TF-B3 domain-containing protein" evidence="5">
    <location>
        <begin position="20"/>
        <end position="252"/>
    </location>
</feature>
<keyword evidence="2" id="KW-0238">DNA-binding</keyword>
<dbReference type="InterPro" id="IPR044837">
    <property type="entry name" value="REM16-like"/>
</dbReference>
<dbReference type="SMART" id="SM01019">
    <property type="entry name" value="B3"/>
    <property type="match status" value="1"/>
</dbReference>
<evidence type="ECO:0000256" key="2">
    <source>
        <dbReference type="ARBA" id="ARBA00023125"/>
    </source>
</evidence>
<reference evidence="7 8" key="1">
    <citation type="submission" date="2020-06" db="EMBL/GenBank/DDBJ databases">
        <title>WGS assembly of Ceratodon purpureus strain R40.</title>
        <authorList>
            <person name="Carey S.B."/>
            <person name="Jenkins J."/>
            <person name="Shu S."/>
            <person name="Lovell J.T."/>
            <person name="Sreedasyam A."/>
            <person name="Maumus F."/>
            <person name="Tiley G.P."/>
            <person name="Fernandez-Pozo N."/>
            <person name="Barry K."/>
            <person name="Chen C."/>
            <person name="Wang M."/>
            <person name="Lipzen A."/>
            <person name="Daum C."/>
            <person name="Saski C.A."/>
            <person name="Payton A.C."/>
            <person name="Mcbreen J.C."/>
            <person name="Conrad R.E."/>
            <person name="Kollar L.M."/>
            <person name="Olsson S."/>
            <person name="Huttunen S."/>
            <person name="Landis J.B."/>
            <person name="Wickett N.J."/>
            <person name="Johnson M.G."/>
            <person name="Rensing S.A."/>
            <person name="Grimwood J."/>
            <person name="Schmutz J."/>
            <person name="Mcdaniel S.F."/>
        </authorList>
    </citation>
    <scope>NUCLEOTIDE SEQUENCE [LARGE SCALE GENOMIC DNA]</scope>
    <source>
        <strain evidence="7 8">R40</strain>
    </source>
</reference>
<dbReference type="Proteomes" id="UP000822688">
    <property type="component" value="Chromosome 6"/>
</dbReference>
<evidence type="ECO:0000256" key="4">
    <source>
        <dbReference type="ARBA" id="ARBA00023242"/>
    </source>
</evidence>
<dbReference type="PANTHER" id="PTHR31391">
    <property type="entry name" value="B3 DOMAIN-CONTAINING PROTEIN OS11G0197600-RELATED"/>
    <property type="match status" value="1"/>
</dbReference>
<keyword evidence="5" id="KW-0732">Signal</keyword>
<feature type="signal peptide" evidence="5">
    <location>
        <begin position="1"/>
        <end position="19"/>
    </location>
</feature>
<dbReference type="Gene3D" id="2.40.330.10">
    <property type="entry name" value="DNA-binding pseudobarrel domain"/>
    <property type="match status" value="1"/>
</dbReference>
<dbReference type="EMBL" id="CM026427">
    <property type="protein sequence ID" value="KAG0569347.1"/>
    <property type="molecule type" value="Genomic_DNA"/>
</dbReference>
<proteinExistence type="predicted"/>
<dbReference type="InterPro" id="IPR003340">
    <property type="entry name" value="B3_DNA-bd"/>
</dbReference>
<dbReference type="GO" id="GO:0003677">
    <property type="term" value="F:DNA binding"/>
    <property type="evidence" value="ECO:0007669"/>
    <property type="project" value="UniProtKB-KW"/>
</dbReference>
<name>A0A8T0HFD7_CERPU</name>